<dbReference type="InterPro" id="IPR044780">
    <property type="entry name" value="Heh2/Src1"/>
</dbReference>
<keyword evidence="5" id="KW-0472">Membrane</keyword>
<organism evidence="8 9">
    <name type="scientific">Saccharomyces eubayanus</name>
    <name type="common">Yeast</name>
    <dbReference type="NCBI Taxonomy" id="1080349"/>
    <lineage>
        <taxon>Eukaryota</taxon>
        <taxon>Fungi</taxon>
        <taxon>Dikarya</taxon>
        <taxon>Ascomycota</taxon>
        <taxon>Saccharomycotina</taxon>
        <taxon>Saccharomycetes</taxon>
        <taxon>Saccharomycetales</taxon>
        <taxon>Saccharomycetaceae</taxon>
        <taxon>Saccharomyces</taxon>
    </lineage>
</organism>
<keyword evidence="6" id="KW-0539">Nucleus</keyword>
<dbReference type="Pfam" id="PF09402">
    <property type="entry name" value="MSC"/>
    <property type="match status" value="1"/>
</dbReference>
<keyword evidence="9" id="KW-1185">Reference proteome</keyword>
<keyword evidence="2" id="KW-0597">Phosphoprotein</keyword>
<dbReference type="InterPro" id="IPR041885">
    <property type="entry name" value="MAN1_winged_helix_dom"/>
</dbReference>
<dbReference type="Gene3D" id="1.10.10.1180">
    <property type="entry name" value="MAN1, winged-helix domain"/>
    <property type="match status" value="1"/>
</dbReference>
<comment type="subcellular location">
    <subcellularLocation>
        <location evidence="1">Nucleus inner membrane</location>
    </subcellularLocation>
</comment>
<dbReference type="Proteomes" id="UP001152964">
    <property type="component" value="Chromosome 13"/>
</dbReference>
<evidence type="ECO:0000256" key="6">
    <source>
        <dbReference type="ARBA" id="ARBA00023242"/>
    </source>
</evidence>
<keyword evidence="3" id="KW-0812">Transmembrane</keyword>
<evidence type="ECO:0000313" key="8">
    <source>
        <dbReference type="EMBL" id="CAI1622406.1"/>
    </source>
</evidence>
<keyword evidence="4" id="KW-1133">Transmembrane helix</keyword>
<dbReference type="PANTHER" id="PTHR47808:SF2">
    <property type="entry name" value="LEM DOMAIN-CONTAINING PROTEIN 2"/>
    <property type="match status" value="1"/>
</dbReference>
<accession>A0ABN8VEZ5</accession>
<dbReference type="InterPro" id="IPR018996">
    <property type="entry name" value="Man1/Src1-like_C"/>
</dbReference>
<evidence type="ECO:0000256" key="5">
    <source>
        <dbReference type="ARBA" id="ARBA00023136"/>
    </source>
</evidence>
<evidence type="ECO:0000256" key="3">
    <source>
        <dbReference type="ARBA" id="ARBA00022692"/>
    </source>
</evidence>
<evidence type="ECO:0000259" key="7">
    <source>
        <dbReference type="Pfam" id="PF09402"/>
    </source>
</evidence>
<evidence type="ECO:0000256" key="1">
    <source>
        <dbReference type="ARBA" id="ARBA00004540"/>
    </source>
</evidence>
<feature type="domain" description="Man1/Src1-like C-terminal" evidence="7">
    <location>
        <begin position="32"/>
        <end position="196"/>
    </location>
</feature>
<name>A0ABN8VEZ5_SACEU</name>
<evidence type="ECO:0000313" key="9">
    <source>
        <dbReference type="Proteomes" id="UP001152964"/>
    </source>
</evidence>
<dbReference type="PANTHER" id="PTHR47808">
    <property type="entry name" value="INNER NUCLEAR MEMBRANE PROTEIN HEH2-RELATED"/>
    <property type="match status" value="1"/>
</dbReference>
<protein>
    <recommendedName>
        <fullName evidence="7">Man1/Src1-like C-terminal domain-containing protein</fullName>
    </recommendedName>
</protein>
<reference evidence="8" key="1">
    <citation type="submission" date="2022-08" db="EMBL/GenBank/DDBJ databases">
        <authorList>
            <person name="Byrne P K."/>
        </authorList>
    </citation>
    <scope>NUCLEOTIDE SEQUENCE</scope>
    <source>
        <strain evidence="8">UCD650</strain>
    </source>
</reference>
<evidence type="ECO:0000256" key="2">
    <source>
        <dbReference type="ARBA" id="ARBA00022553"/>
    </source>
</evidence>
<gene>
    <name evidence="8" type="primary">U6500M01100</name>
    <name evidence="8" type="ORF">SEUBUCD650_0M01100</name>
</gene>
<dbReference type="EMBL" id="OX291503">
    <property type="protein sequence ID" value="CAI1622406.1"/>
    <property type="molecule type" value="Genomic_DNA"/>
</dbReference>
<proteinExistence type="predicted"/>
<evidence type="ECO:0000256" key="4">
    <source>
        <dbReference type="ARBA" id="ARBA00022989"/>
    </source>
</evidence>
<sequence length="218" mass="25492">MHKYLVVTGKTILKVLSPNDNNVDGSPKNFIKTNDVQRQKGHISEESKPAKTRSFRSTSKKYIGMKCQFEREIFQTYKKFQWPIWLMFLLIVISKVIETKLKNYYKREAKIEGLITQTMEKLKAQKLKSMSSSEENAYLSVVQLRDIFLSDIVDLKYKNQLWSQVVKFLEHNNSNIKSNLTEIRGDIMKCWEWIGPLEPNGPNDPLENKLLPKDETES</sequence>